<dbReference type="Pfam" id="PF13602">
    <property type="entry name" value="ADH_zinc_N_2"/>
    <property type="match status" value="1"/>
</dbReference>
<protein>
    <recommendedName>
        <fullName evidence="1">Enoyl reductase (ER) domain-containing protein</fullName>
    </recommendedName>
</protein>
<dbReference type="PANTHER" id="PTHR11695:SF294">
    <property type="entry name" value="RETICULON-4-INTERACTING PROTEIN 1, MITOCHONDRIAL"/>
    <property type="match status" value="1"/>
</dbReference>
<dbReference type="EMBL" id="JALJOT010000012">
    <property type="protein sequence ID" value="KAK9905007.1"/>
    <property type="molecule type" value="Genomic_DNA"/>
</dbReference>
<dbReference type="Pfam" id="PF08240">
    <property type="entry name" value="ADH_N"/>
    <property type="match status" value="1"/>
</dbReference>
<dbReference type="InterPro" id="IPR013154">
    <property type="entry name" value="ADH-like_N"/>
</dbReference>
<organism evidence="2 3">
    <name type="scientific">Coccomyxa subellipsoidea</name>
    <dbReference type="NCBI Taxonomy" id="248742"/>
    <lineage>
        <taxon>Eukaryota</taxon>
        <taxon>Viridiplantae</taxon>
        <taxon>Chlorophyta</taxon>
        <taxon>core chlorophytes</taxon>
        <taxon>Trebouxiophyceae</taxon>
        <taxon>Trebouxiophyceae incertae sedis</taxon>
        <taxon>Coccomyxaceae</taxon>
        <taxon>Coccomyxa</taxon>
    </lineage>
</organism>
<dbReference type="CDD" id="cd05289">
    <property type="entry name" value="MDR_like_2"/>
    <property type="match status" value="1"/>
</dbReference>
<dbReference type="SUPFAM" id="SSF51735">
    <property type="entry name" value="NAD(P)-binding Rossmann-fold domains"/>
    <property type="match status" value="1"/>
</dbReference>
<gene>
    <name evidence="2" type="ORF">WJX75_007606</name>
</gene>
<evidence type="ECO:0000313" key="2">
    <source>
        <dbReference type="EMBL" id="KAK9905007.1"/>
    </source>
</evidence>
<sequence>MQAVFIQKTGGPDVLEFTKDFEKPDITIGQVLVRQVSTSVNPIDFKVRAGMAKIFPKVLGGDVSGVITESKSSKWKEGDRVCAMTSGIRPDIAEYGGVPLTALTAYQALDGGDLQPGKSRVLVHAGAGGVGHFAVQLAKAHWKAFVVTTGSTKNQEFLKELGADEVVDYQKENFAEIYKDKPFDLILDSVGGIVEDRSYTVLAKNGIYMDIYSNNTDQKKIDAGKTWTIQKYKMQFVKPSGEQLQIIAGYLEQGTVKCVLDKIFPLYQIREAHEYAENKQGRGKILVQISKESRK</sequence>
<dbReference type="InterPro" id="IPR020843">
    <property type="entry name" value="ER"/>
</dbReference>
<dbReference type="PANTHER" id="PTHR11695">
    <property type="entry name" value="ALCOHOL DEHYDROGENASE RELATED"/>
    <property type="match status" value="1"/>
</dbReference>
<dbReference type="InterPro" id="IPR050700">
    <property type="entry name" value="YIM1/Zinc_Alcohol_DH_Fams"/>
</dbReference>
<dbReference type="InterPro" id="IPR011032">
    <property type="entry name" value="GroES-like_sf"/>
</dbReference>
<dbReference type="SUPFAM" id="SSF50129">
    <property type="entry name" value="GroES-like"/>
    <property type="match status" value="1"/>
</dbReference>
<dbReference type="Gene3D" id="3.90.180.10">
    <property type="entry name" value="Medium-chain alcohol dehydrogenases, catalytic domain"/>
    <property type="match status" value="2"/>
</dbReference>
<dbReference type="InterPro" id="IPR036291">
    <property type="entry name" value="NAD(P)-bd_dom_sf"/>
</dbReference>
<evidence type="ECO:0000313" key="3">
    <source>
        <dbReference type="Proteomes" id="UP001491310"/>
    </source>
</evidence>
<keyword evidence="3" id="KW-1185">Reference proteome</keyword>
<proteinExistence type="predicted"/>
<dbReference type="SMART" id="SM00829">
    <property type="entry name" value="PKS_ER"/>
    <property type="match status" value="1"/>
</dbReference>
<evidence type="ECO:0000259" key="1">
    <source>
        <dbReference type="SMART" id="SM00829"/>
    </source>
</evidence>
<accession>A0ABR2YGX1</accession>
<comment type="caution">
    <text evidence="2">The sequence shown here is derived from an EMBL/GenBank/DDBJ whole genome shotgun (WGS) entry which is preliminary data.</text>
</comment>
<dbReference type="Gene3D" id="3.40.50.720">
    <property type="entry name" value="NAD(P)-binding Rossmann-like Domain"/>
    <property type="match status" value="1"/>
</dbReference>
<name>A0ABR2YGX1_9CHLO</name>
<reference evidence="2 3" key="1">
    <citation type="journal article" date="2024" name="Nat. Commun.">
        <title>Phylogenomics reveals the evolutionary origins of lichenization in chlorophyte algae.</title>
        <authorList>
            <person name="Puginier C."/>
            <person name="Libourel C."/>
            <person name="Otte J."/>
            <person name="Skaloud P."/>
            <person name="Haon M."/>
            <person name="Grisel S."/>
            <person name="Petersen M."/>
            <person name="Berrin J.G."/>
            <person name="Delaux P.M."/>
            <person name="Dal Grande F."/>
            <person name="Keller J."/>
        </authorList>
    </citation>
    <scope>NUCLEOTIDE SEQUENCE [LARGE SCALE GENOMIC DNA]</scope>
    <source>
        <strain evidence="2 3">SAG 216-7</strain>
    </source>
</reference>
<feature type="domain" description="Enoyl reductase (ER)" evidence="1">
    <location>
        <begin position="10"/>
        <end position="287"/>
    </location>
</feature>
<dbReference type="Proteomes" id="UP001491310">
    <property type="component" value="Unassembled WGS sequence"/>
</dbReference>